<dbReference type="InterPro" id="IPR025774">
    <property type="entry name" value="PiNMT-like"/>
</dbReference>
<feature type="region of interest" description="SAM motif III" evidence="4">
    <location>
        <begin position="249"/>
        <end position="258"/>
    </location>
</feature>
<evidence type="ECO:0000256" key="4">
    <source>
        <dbReference type="PROSITE-ProRule" id="PRU00914"/>
    </source>
</evidence>
<dbReference type="EnsemblProtists" id="EOD35365">
    <property type="protein sequence ID" value="EOD35365"/>
    <property type="gene ID" value="EMIHUDRAFT_98396"/>
</dbReference>
<dbReference type="PANTHER" id="PTHR44068">
    <property type="entry name" value="ZGC:194242"/>
    <property type="match status" value="1"/>
</dbReference>
<dbReference type="PROSITE" id="PS51581">
    <property type="entry name" value="SAM_GTMT"/>
    <property type="match status" value="1"/>
</dbReference>
<dbReference type="InterPro" id="IPR029063">
    <property type="entry name" value="SAM-dependent_MTases_sf"/>
</dbReference>
<reference evidence="8" key="1">
    <citation type="journal article" date="2013" name="Nature">
        <title>Pan genome of the phytoplankton Emiliania underpins its global distribution.</title>
        <authorList>
            <person name="Read B.A."/>
            <person name="Kegel J."/>
            <person name="Klute M.J."/>
            <person name="Kuo A."/>
            <person name="Lefebvre S.C."/>
            <person name="Maumus F."/>
            <person name="Mayer C."/>
            <person name="Miller J."/>
            <person name="Monier A."/>
            <person name="Salamov A."/>
            <person name="Young J."/>
            <person name="Aguilar M."/>
            <person name="Claverie J.M."/>
            <person name="Frickenhaus S."/>
            <person name="Gonzalez K."/>
            <person name="Herman E.K."/>
            <person name="Lin Y.C."/>
            <person name="Napier J."/>
            <person name="Ogata H."/>
            <person name="Sarno A.F."/>
            <person name="Shmutz J."/>
            <person name="Schroeder D."/>
            <person name="de Vargas C."/>
            <person name="Verret F."/>
            <person name="von Dassow P."/>
            <person name="Valentin K."/>
            <person name="Van de Peer Y."/>
            <person name="Wheeler G."/>
            <person name="Dacks J.B."/>
            <person name="Delwiche C.F."/>
            <person name="Dyhrman S.T."/>
            <person name="Glockner G."/>
            <person name="John U."/>
            <person name="Richards T."/>
            <person name="Worden A.Z."/>
            <person name="Zhang X."/>
            <person name="Grigoriev I.V."/>
            <person name="Allen A.E."/>
            <person name="Bidle K."/>
            <person name="Borodovsky M."/>
            <person name="Bowler C."/>
            <person name="Brownlee C."/>
            <person name="Cock J.M."/>
            <person name="Elias M."/>
            <person name="Gladyshev V.N."/>
            <person name="Groth M."/>
            <person name="Guda C."/>
            <person name="Hadaegh A."/>
            <person name="Iglesias-Rodriguez M.D."/>
            <person name="Jenkins J."/>
            <person name="Jones B.M."/>
            <person name="Lawson T."/>
            <person name="Leese F."/>
            <person name="Lindquist E."/>
            <person name="Lobanov A."/>
            <person name="Lomsadze A."/>
            <person name="Malik S.B."/>
            <person name="Marsh M.E."/>
            <person name="Mackinder L."/>
            <person name="Mock T."/>
            <person name="Mueller-Roeber B."/>
            <person name="Pagarete A."/>
            <person name="Parker M."/>
            <person name="Probert I."/>
            <person name="Quesneville H."/>
            <person name="Raines C."/>
            <person name="Rensing S.A."/>
            <person name="Riano-Pachon D.M."/>
            <person name="Richier S."/>
            <person name="Rokitta S."/>
            <person name="Shiraiwa Y."/>
            <person name="Soanes D.M."/>
            <person name="van der Giezen M."/>
            <person name="Wahlund T.M."/>
            <person name="Williams B."/>
            <person name="Wilson W."/>
            <person name="Wolfe G."/>
            <person name="Wurch L.L."/>
        </authorList>
    </citation>
    <scope>NUCLEOTIDE SEQUENCE</scope>
</reference>
<sequence>MRVVSLLLALAAPAAGFSALAGVRPQRLPPPRSPRRAAAPHASAAAVLAAPATALASRPLAIGAAATALVATIFAWVLRVFNTPSRSYRDGEREAGGINSVGEEYDAWTSEGILEYYWGEHIHLGYYEEGQRKAPLYGGKDFAPSKVLDVGCGIGGTSRYIAKKFPSADVTGITISPEQRNDACITISPEQRRRAEQLATERGIGNAKFELVDALNMTFADNSFDLVWACESGEHMPDKERYVQEMSRVLKPGGRIVIATCAKERATLDYLYGEWSHPYFISIEEYGRIMERTGEIRRDAPRGPERTRESVLDQVVTDDWAKQTIPAWRAGPAPGARHSIWAGVWDPWPVFRRPRLWYKVLRDSWCLEVMHRAFTNGLMRYGMMTATKKAAA</sequence>
<keyword evidence="2 4" id="KW-0808">Transferase</keyword>
<reference evidence="7" key="2">
    <citation type="submission" date="2024-10" db="UniProtKB">
        <authorList>
            <consortium name="EnsemblProtists"/>
        </authorList>
    </citation>
    <scope>IDENTIFICATION</scope>
</reference>
<dbReference type="OMA" id="ATWCQRD"/>
<dbReference type="CDD" id="cd02440">
    <property type="entry name" value="AdoMet_MTases"/>
    <property type="match status" value="1"/>
</dbReference>
<feature type="signal peptide" evidence="5">
    <location>
        <begin position="1"/>
        <end position="16"/>
    </location>
</feature>
<evidence type="ECO:0000256" key="1">
    <source>
        <dbReference type="ARBA" id="ARBA00022603"/>
    </source>
</evidence>
<dbReference type="PANTHER" id="PTHR44068:SF11">
    <property type="entry name" value="GERANYL DIPHOSPHATE 2-C-METHYLTRANSFERASE"/>
    <property type="match status" value="1"/>
</dbReference>
<dbReference type="GO" id="GO:0032259">
    <property type="term" value="P:methylation"/>
    <property type="evidence" value="ECO:0007669"/>
    <property type="project" value="UniProtKB-UniRule"/>
</dbReference>
<evidence type="ECO:0000256" key="5">
    <source>
        <dbReference type="SAM" id="SignalP"/>
    </source>
</evidence>
<comment type="similarity">
    <text evidence="4">Belongs to the class I-like SAM-binding methyltransferase superfamily. gTMT family.</text>
</comment>
<dbReference type="Proteomes" id="UP000013827">
    <property type="component" value="Unassembled WGS sequence"/>
</dbReference>
<dbReference type="eggNOG" id="KOG1269">
    <property type="taxonomic scope" value="Eukaryota"/>
</dbReference>
<evidence type="ECO:0000259" key="6">
    <source>
        <dbReference type="Pfam" id="PF08241"/>
    </source>
</evidence>
<proteinExistence type="inferred from homology"/>
<feature type="region of interest" description="SAM motif I" evidence="4">
    <location>
        <begin position="147"/>
        <end position="156"/>
    </location>
</feature>
<evidence type="ECO:0000313" key="8">
    <source>
        <dbReference type="Proteomes" id="UP000013827"/>
    </source>
</evidence>
<dbReference type="PaxDb" id="2903-EOD35365"/>
<dbReference type="SUPFAM" id="SSF53335">
    <property type="entry name" value="S-adenosyl-L-methionine-dependent methyltransferases"/>
    <property type="match status" value="1"/>
</dbReference>
<name>A0A0D3KHY0_EMIH1</name>
<feature type="domain" description="Methyltransferase type 11" evidence="6">
    <location>
        <begin position="148"/>
        <end position="258"/>
    </location>
</feature>
<dbReference type="HOGENOM" id="CLU_039068_0_1_1"/>
<feature type="region of interest" description="SAM motif II" evidence="4">
    <location>
        <begin position="222"/>
        <end position="230"/>
    </location>
</feature>
<dbReference type="InterPro" id="IPR013216">
    <property type="entry name" value="Methyltransf_11"/>
</dbReference>
<dbReference type="Pfam" id="PF08241">
    <property type="entry name" value="Methyltransf_11"/>
    <property type="match status" value="1"/>
</dbReference>
<keyword evidence="3 4" id="KW-0949">S-adenosyl-L-methionine</keyword>
<protein>
    <recommendedName>
        <fullName evidence="6">Methyltransferase type 11 domain-containing protein</fullName>
    </recommendedName>
</protein>
<evidence type="ECO:0000256" key="2">
    <source>
        <dbReference type="ARBA" id="ARBA00022679"/>
    </source>
</evidence>
<keyword evidence="8" id="KW-1185">Reference proteome</keyword>
<keyword evidence="5" id="KW-0732">Signal</keyword>
<accession>A0A0D3KHY0</accession>
<keyword evidence="1 4" id="KW-0489">Methyltransferase</keyword>
<dbReference type="KEGG" id="ehx:EMIHUDRAFT_98396"/>
<dbReference type="STRING" id="2903.R1F8S2"/>
<dbReference type="GeneID" id="17280635"/>
<dbReference type="InterPro" id="IPR050447">
    <property type="entry name" value="Erg6_SMT_methyltransf"/>
</dbReference>
<organism evidence="7 8">
    <name type="scientific">Emiliania huxleyi (strain CCMP1516)</name>
    <dbReference type="NCBI Taxonomy" id="280463"/>
    <lineage>
        <taxon>Eukaryota</taxon>
        <taxon>Haptista</taxon>
        <taxon>Haptophyta</taxon>
        <taxon>Prymnesiophyceae</taxon>
        <taxon>Isochrysidales</taxon>
        <taxon>Noelaerhabdaceae</taxon>
        <taxon>Emiliania</taxon>
    </lineage>
</organism>
<dbReference type="GO" id="GO:0008757">
    <property type="term" value="F:S-adenosylmethionine-dependent methyltransferase activity"/>
    <property type="evidence" value="ECO:0007669"/>
    <property type="project" value="InterPro"/>
</dbReference>
<dbReference type="Gene3D" id="3.40.50.150">
    <property type="entry name" value="Vaccinia Virus protein VP39"/>
    <property type="match status" value="1"/>
</dbReference>
<dbReference type="RefSeq" id="XP_005787794.1">
    <property type="nucleotide sequence ID" value="XM_005787737.1"/>
</dbReference>
<dbReference type="AlphaFoldDB" id="A0A0D3KHY0"/>
<feature type="chain" id="PRO_5044192973" description="Methyltransferase type 11 domain-containing protein" evidence="5">
    <location>
        <begin position="17"/>
        <end position="392"/>
    </location>
</feature>
<evidence type="ECO:0000313" key="7">
    <source>
        <dbReference type="EnsemblProtists" id="EOD35365"/>
    </source>
</evidence>
<evidence type="ECO:0000256" key="3">
    <source>
        <dbReference type="ARBA" id="ARBA00022691"/>
    </source>
</evidence>